<keyword evidence="10" id="KW-1185">Reference proteome</keyword>
<evidence type="ECO:0000256" key="6">
    <source>
        <dbReference type="ARBA" id="ARBA00023235"/>
    </source>
</evidence>
<accession>A0ABV2FGP5</accession>
<comment type="caution">
    <text evidence="9">The sequence shown here is derived from an EMBL/GenBank/DDBJ whole genome shotgun (WGS) entry which is preliminary data.</text>
</comment>
<comment type="catalytic activity">
    <reaction evidence="1 8">
        <text>alpha-D-glucose = beta-D-glucose</text>
        <dbReference type="Rhea" id="RHEA:10264"/>
        <dbReference type="ChEBI" id="CHEBI:15903"/>
        <dbReference type="ChEBI" id="CHEBI:17925"/>
        <dbReference type="EC" id="5.1.3.3"/>
    </reaction>
</comment>
<dbReference type="InterPro" id="IPR014718">
    <property type="entry name" value="GH-type_carb-bd"/>
</dbReference>
<dbReference type="InterPro" id="IPR018052">
    <property type="entry name" value="Ald1_epimerase_CS"/>
</dbReference>
<evidence type="ECO:0000313" key="10">
    <source>
        <dbReference type="Proteomes" id="UP001549122"/>
    </source>
</evidence>
<dbReference type="PANTHER" id="PTHR10091">
    <property type="entry name" value="ALDOSE-1-EPIMERASE"/>
    <property type="match status" value="1"/>
</dbReference>
<dbReference type="Pfam" id="PF01263">
    <property type="entry name" value="Aldose_epim"/>
    <property type="match status" value="1"/>
</dbReference>
<dbReference type="InterPro" id="IPR008183">
    <property type="entry name" value="Aldose_1/G6P_1-epimerase"/>
</dbReference>
<dbReference type="PANTHER" id="PTHR10091:SF0">
    <property type="entry name" value="GALACTOSE MUTAROTASE"/>
    <property type="match status" value="1"/>
</dbReference>
<evidence type="ECO:0000313" key="9">
    <source>
        <dbReference type="EMBL" id="MET3557740.1"/>
    </source>
</evidence>
<keyword evidence="6 8" id="KW-0413">Isomerase</keyword>
<evidence type="ECO:0000256" key="3">
    <source>
        <dbReference type="ARBA" id="ARBA00006206"/>
    </source>
</evidence>
<dbReference type="InterPro" id="IPR011013">
    <property type="entry name" value="Gal_mutarotase_sf_dom"/>
</dbReference>
<dbReference type="GO" id="GO:0004034">
    <property type="term" value="F:aldose 1-epimerase activity"/>
    <property type="evidence" value="ECO:0007669"/>
    <property type="project" value="UniProtKB-EC"/>
</dbReference>
<evidence type="ECO:0000256" key="7">
    <source>
        <dbReference type="ARBA" id="ARBA00023277"/>
    </source>
</evidence>
<sequence>MAVEVSAFGSKKARSYQLVSETGLRLVVSNFGARLVQLWLPLADGGRNILLGCASDEAYVQEDVYIGAMVGPVAGRLSGAEVQVSGKTYSLTVNERDYNLHGGPESLHNAYWEVLELGDRFITFETVLADGQNGFPGPIAVRVTYRLEGNSLTIETEGESESDTVFNPTNHAYFNLDGDVTRSIARQTLRIQADRYAPLRSDNTPTGELLPVAGTPFDFREAAPFGQGFDKSHPQNALAQGYDHGWELQGEGPQVVVNSADQKVCLEMTTDQPAVVIYTYGWPVADGRKVVPHGAFTLETQVLPDAIKYPHFGDIILKAGKRFSSRTCFKFNY</sequence>
<evidence type="ECO:0000256" key="4">
    <source>
        <dbReference type="ARBA" id="ARBA00013185"/>
    </source>
</evidence>
<evidence type="ECO:0000256" key="2">
    <source>
        <dbReference type="ARBA" id="ARBA00005028"/>
    </source>
</evidence>
<dbReference type="NCBIfam" id="NF008277">
    <property type="entry name" value="PRK11055.1"/>
    <property type="match status" value="1"/>
</dbReference>
<comment type="similarity">
    <text evidence="3 8">Belongs to the aldose epimerase family.</text>
</comment>
<keyword evidence="7 8" id="KW-0119">Carbohydrate metabolism</keyword>
<gene>
    <name evidence="9" type="ORF">ABID29_000850</name>
</gene>
<dbReference type="EMBL" id="JBEPLO010000007">
    <property type="protein sequence ID" value="MET3557740.1"/>
    <property type="molecule type" value="Genomic_DNA"/>
</dbReference>
<dbReference type="CDD" id="cd09019">
    <property type="entry name" value="galactose_mutarotase_like"/>
    <property type="match status" value="1"/>
</dbReference>
<name>A0ABV2FGP5_9STRE</name>
<organism evidence="9 10">
    <name type="scientific">Streptococcus rupicaprae</name>
    <dbReference type="NCBI Taxonomy" id="759619"/>
    <lineage>
        <taxon>Bacteria</taxon>
        <taxon>Bacillati</taxon>
        <taxon>Bacillota</taxon>
        <taxon>Bacilli</taxon>
        <taxon>Lactobacillales</taxon>
        <taxon>Streptococcaceae</taxon>
        <taxon>Streptococcus</taxon>
    </lineage>
</organism>
<protein>
    <recommendedName>
        <fullName evidence="5 8">Aldose 1-epimerase</fullName>
        <ecNumber evidence="4 8">5.1.3.3</ecNumber>
    </recommendedName>
</protein>
<dbReference type="PIRSF" id="PIRSF005096">
    <property type="entry name" value="GALM"/>
    <property type="match status" value="1"/>
</dbReference>
<evidence type="ECO:0000256" key="1">
    <source>
        <dbReference type="ARBA" id="ARBA00001614"/>
    </source>
</evidence>
<proteinExistence type="inferred from homology"/>
<evidence type="ECO:0000256" key="8">
    <source>
        <dbReference type="PIRNR" id="PIRNR005096"/>
    </source>
</evidence>
<evidence type="ECO:0000256" key="5">
    <source>
        <dbReference type="ARBA" id="ARBA00014165"/>
    </source>
</evidence>
<dbReference type="InterPro" id="IPR015443">
    <property type="entry name" value="Aldose_1-epimerase"/>
</dbReference>
<dbReference type="Proteomes" id="UP001549122">
    <property type="component" value="Unassembled WGS sequence"/>
</dbReference>
<dbReference type="InterPro" id="IPR047215">
    <property type="entry name" value="Galactose_mutarotase-like"/>
</dbReference>
<dbReference type="PROSITE" id="PS00545">
    <property type="entry name" value="ALDOSE_1_EPIMERASE"/>
    <property type="match status" value="1"/>
</dbReference>
<comment type="pathway">
    <text evidence="2 8">Carbohydrate metabolism; hexose metabolism.</text>
</comment>
<dbReference type="RefSeq" id="WP_354364613.1">
    <property type="nucleotide sequence ID" value="NZ_JBEPLO010000007.1"/>
</dbReference>
<dbReference type="EC" id="5.1.3.3" evidence="4 8"/>
<reference evidence="9 10" key="1">
    <citation type="submission" date="2024-06" db="EMBL/GenBank/DDBJ databases">
        <title>Genomic Encyclopedia of Type Strains, Phase IV (KMG-IV): sequencing the most valuable type-strain genomes for metagenomic binning, comparative biology and taxonomic classification.</title>
        <authorList>
            <person name="Goeker M."/>
        </authorList>
    </citation>
    <scope>NUCLEOTIDE SEQUENCE [LARGE SCALE GENOMIC DNA]</scope>
    <source>
        <strain evidence="9 10">DSM 28303</strain>
    </source>
</reference>
<dbReference type="Gene3D" id="2.70.98.10">
    <property type="match status" value="1"/>
</dbReference>
<dbReference type="SUPFAM" id="SSF74650">
    <property type="entry name" value="Galactose mutarotase-like"/>
    <property type="match status" value="1"/>
</dbReference>